<feature type="non-terminal residue" evidence="1">
    <location>
        <position position="1"/>
    </location>
</feature>
<name>A0A382W6F3_9ZZZZ</name>
<dbReference type="EMBL" id="UINC01156987">
    <property type="protein sequence ID" value="SVD53718.1"/>
    <property type="molecule type" value="Genomic_DNA"/>
</dbReference>
<gene>
    <name evidence="1" type="ORF">METZ01_LOCUS406572</name>
</gene>
<protein>
    <submittedName>
        <fullName evidence="1">Uncharacterized protein</fullName>
    </submittedName>
</protein>
<accession>A0A382W6F3</accession>
<organism evidence="1">
    <name type="scientific">marine metagenome</name>
    <dbReference type="NCBI Taxonomy" id="408172"/>
    <lineage>
        <taxon>unclassified sequences</taxon>
        <taxon>metagenomes</taxon>
        <taxon>ecological metagenomes</taxon>
    </lineage>
</organism>
<evidence type="ECO:0000313" key="1">
    <source>
        <dbReference type="EMBL" id="SVD53718.1"/>
    </source>
</evidence>
<sequence>VTATLQRRSPLICNVLQIPSTEITRATIQTTVDQPAIKQ</sequence>
<dbReference type="AlphaFoldDB" id="A0A382W6F3"/>
<proteinExistence type="predicted"/>
<reference evidence="1" key="1">
    <citation type="submission" date="2018-05" db="EMBL/GenBank/DDBJ databases">
        <authorList>
            <person name="Lanie J.A."/>
            <person name="Ng W.-L."/>
            <person name="Kazmierczak K.M."/>
            <person name="Andrzejewski T.M."/>
            <person name="Davidsen T.M."/>
            <person name="Wayne K.J."/>
            <person name="Tettelin H."/>
            <person name="Glass J.I."/>
            <person name="Rusch D."/>
            <person name="Podicherti R."/>
            <person name="Tsui H.-C.T."/>
            <person name="Winkler M.E."/>
        </authorList>
    </citation>
    <scope>NUCLEOTIDE SEQUENCE</scope>
</reference>